<name>A0A7H9ELW4_9LACO</name>
<proteinExistence type="predicted"/>
<dbReference type="EMBL" id="CP047418">
    <property type="protein sequence ID" value="QLL78481.1"/>
    <property type="molecule type" value="Genomic_DNA"/>
</dbReference>
<organism evidence="1 2">
    <name type="scientific">Ligilactobacillus saerimneri</name>
    <dbReference type="NCBI Taxonomy" id="228229"/>
    <lineage>
        <taxon>Bacteria</taxon>
        <taxon>Bacillati</taxon>
        <taxon>Bacillota</taxon>
        <taxon>Bacilli</taxon>
        <taxon>Lactobacillales</taxon>
        <taxon>Lactobacillaceae</taxon>
        <taxon>Ligilactobacillus</taxon>
    </lineage>
</organism>
<accession>A0A7H9ELW4</accession>
<sequence>MIGKYENGFYRVTICKCCKIDLMNIPFVTGLPDIQWGEQLLLLKVINKRTGYQLTKYCPTSLYGNNDLEHTLVLKQDSFLLVLDDVWVEFDCQTLNIIHLKKVDIFGTIFAIYPYHDDYIMYGELSILRVNPIPRCGLGS</sequence>
<dbReference type="RefSeq" id="WP_180848677.1">
    <property type="nucleotide sequence ID" value="NZ_CP047418.1"/>
</dbReference>
<dbReference type="AlphaFoldDB" id="A0A7H9ELW4"/>
<reference evidence="1 2" key="1">
    <citation type="submission" date="2020-01" db="EMBL/GenBank/DDBJ databases">
        <title>Complete and circular genome sequences of six lactobacillus isolates from horses.</title>
        <authorList>
            <person name="Hassan H.M."/>
        </authorList>
    </citation>
    <scope>NUCLEOTIDE SEQUENCE [LARGE SCALE GENOMIC DNA]</scope>
    <source>
        <strain evidence="1 2">1A</strain>
    </source>
</reference>
<evidence type="ECO:0000313" key="2">
    <source>
        <dbReference type="Proteomes" id="UP000510886"/>
    </source>
</evidence>
<gene>
    <name evidence="1" type="ORF">GTO87_07740</name>
</gene>
<dbReference type="Proteomes" id="UP000510886">
    <property type="component" value="Chromosome"/>
</dbReference>
<evidence type="ECO:0000313" key="1">
    <source>
        <dbReference type="EMBL" id="QLL78481.1"/>
    </source>
</evidence>
<protein>
    <submittedName>
        <fullName evidence="1">Uncharacterized protein</fullName>
    </submittedName>
</protein>
<dbReference type="KEGG" id="lsw:GTO87_07740"/>